<reference evidence="2 3" key="1">
    <citation type="journal article" date="2018" name="New Phytol.">
        <title>Phylogenomics of Endogonaceae and evolution of mycorrhizas within Mucoromycota.</title>
        <authorList>
            <person name="Chang Y."/>
            <person name="Desiro A."/>
            <person name="Na H."/>
            <person name="Sandor L."/>
            <person name="Lipzen A."/>
            <person name="Clum A."/>
            <person name="Barry K."/>
            <person name="Grigoriev I.V."/>
            <person name="Martin F.M."/>
            <person name="Stajich J.E."/>
            <person name="Smith M.E."/>
            <person name="Bonito G."/>
            <person name="Spatafora J.W."/>
        </authorList>
    </citation>
    <scope>NUCLEOTIDE SEQUENCE [LARGE SCALE GENOMIC DNA]</scope>
    <source>
        <strain evidence="2 3">AD002</strain>
    </source>
</reference>
<feature type="region of interest" description="Disordered" evidence="1">
    <location>
        <begin position="1"/>
        <end position="47"/>
    </location>
</feature>
<accession>A0A433PYK5</accession>
<organism evidence="2 3">
    <name type="scientific">Jimgerdemannia flammicorona</name>
    <dbReference type="NCBI Taxonomy" id="994334"/>
    <lineage>
        <taxon>Eukaryota</taxon>
        <taxon>Fungi</taxon>
        <taxon>Fungi incertae sedis</taxon>
        <taxon>Mucoromycota</taxon>
        <taxon>Mucoromycotina</taxon>
        <taxon>Endogonomycetes</taxon>
        <taxon>Endogonales</taxon>
        <taxon>Endogonaceae</taxon>
        <taxon>Jimgerdemannia</taxon>
    </lineage>
</organism>
<dbReference type="EMBL" id="RBNJ01020069">
    <property type="protein sequence ID" value="RUS22649.1"/>
    <property type="molecule type" value="Genomic_DNA"/>
</dbReference>
<feature type="compositionally biased region" description="Gly residues" evidence="1">
    <location>
        <begin position="12"/>
        <end position="26"/>
    </location>
</feature>
<evidence type="ECO:0000313" key="3">
    <source>
        <dbReference type="Proteomes" id="UP000274822"/>
    </source>
</evidence>
<evidence type="ECO:0000313" key="2">
    <source>
        <dbReference type="EMBL" id="RUS22649.1"/>
    </source>
</evidence>
<gene>
    <name evidence="2" type="ORF">BC938DRAFT_475214</name>
</gene>
<protein>
    <submittedName>
        <fullName evidence="2">Uncharacterized protein</fullName>
    </submittedName>
</protein>
<sequence>MNDGGGRRADGGSLGEADVGGRGGNNGAAAKSLSGRGGWSDKVRPEKVGTNWLNLPGAVAEPAPDRDEVDEFVGRIFVANERFEVGEGESESALFGECVRFDDCERESSSVPSSSASSDRFRRLSIRPRHDRNIFPKIANVLDPPDKPLSVKAKRPPKTPTSS</sequence>
<dbReference type="Proteomes" id="UP000274822">
    <property type="component" value="Unassembled WGS sequence"/>
</dbReference>
<proteinExistence type="predicted"/>
<evidence type="ECO:0000256" key="1">
    <source>
        <dbReference type="SAM" id="MobiDB-lite"/>
    </source>
</evidence>
<comment type="caution">
    <text evidence="2">The sequence shown here is derived from an EMBL/GenBank/DDBJ whole genome shotgun (WGS) entry which is preliminary data.</text>
</comment>
<feature type="region of interest" description="Disordered" evidence="1">
    <location>
        <begin position="135"/>
        <end position="163"/>
    </location>
</feature>
<name>A0A433PYK5_9FUNG</name>
<dbReference type="AlphaFoldDB" id="A0A433PYK5"/>
<keyword evidence="3" id="KW-1185">Reference proteome</keyword>
<feature type="compositionally biased region" description="Basic and acidic residues" evidence="1">
    <location>
        <begin position="1"/>
        <end position="10"/>
    </location>
</feature>